<keyword evidence="1" id="KW-1133">Transmembrane helix</keyword>
<protein>
    <recommendedName>
        <fullName evidence="4">Glycosyltransferase RgtA/B/C/D-like domain-containing protein</fullName>
    </recommendedName>
</protein>
<evidence type="ECO:0000256" key="1">
    <source>
        <dbReference type="SAM" id="Phobius"/>
    </source>
</evidence>
<evidence type="ECO:0008006" key="4">
    <source>
        <dbReference type="Google" id="ProtNLM"/>
    </source>
</evidence>
<comment type="caution">
    <text evidence="2">The sequence shown here is derived from an EMBL/GenBank/DDBJ whole genome shotgun (WGS) entry which is preliminary data.</text>
</comment>
<feature type="transmembrane region" description="Helical" evidence="1">
    <location>
        <begin position="155"/>
        <end position="185"/>
    </location>
</feature>
<gene>
    <name evidence="2" type="ORF">CBW42_01070</name>
</gene>
<dbReference type="AlphaFoldDB" id="A0A252F7U3"/>
<feature type="transmembrane region" description="Helical" evidence="1">
    <location>
        <begin position="131"/>
        <end position="148"/>
    </location>
</feature>
<feature type="transmembrane region" description="Helical" evidence="1">
    <location>
        <begin position="78"/>
        <end position="99"/>
    </location>
</feature>
<evidence type="ECO:0000313" key="3">
    <source>
        <dbReference type="Proteomes" id="UP000194903"/>
    </source>
</evidence>
<proteinExistence type="predicted"/>
<accession>A0A252F7U3</accession>
<dbReference type="OrthoDB" id="1700445at2"/>
<name>A0A252F7U3_9FIRM</name>
<keyword evidence="1" id="KW-0812">Transmembrane</keyword>
<dbReference type="Pfam" id="PF14264">
    <property type="entry name" value="Glucos_trans_II"/>
    <property type="match status" value="1"/>
</dbReference>
<dbReference type="RefSeq" id="WP_087016877.1">
    <property type="nucleotide sequence ID" value="NZ_NHOC01000001.1"/>
</dbReference>
<feature type="transmembrane region" description="Helical" evidence="1">
    <location>
        <begin position="205"/>
        <end position="224"/>
    </location>
</feature>
<feature type="transmembrane region" description="Helical" evidence="1">
    <location>
        <begin position="363"/>
        <end position="380"/>
    </location>
</feature>
<dbReference type="EMBL" id="NHOC01000001">
    <property type="protein sequence ID" value="OUM21841.1"/>
    <property type="molecule type" value="Genomic_DNA"/>
</dbReference>
<reference evidence="2 3" key="1">
    <citation type="submission" date="2017-05" db="EMBL/GenBank/DDBJ databases">
        <title>Butyricicoccus porcorum sp. nov. a butyrate-producing bacterium from the swine intestinal tract.</title>
        <authorList>
            <person name="Trachsel J."/>
            <person name="Humphrey S."/>
            <person name="Allen H.K."/>
        </authorList>
    </citation>
    <scope>NUCLEOTIDE SEQUENCE [LARGE SCALE GENOMIC DNA]</scope>
    <source>
        <strain evidence="2">BB10</strain>
    </source>
</reference>
<feature type="transmembrane region" description="Helical" evidence="1">
    <location>
        <begin position="273"/>
        <end position="294"/>
    </location>
</feature>
<organism evidence="2 3">
    <name type="scientific">Butyricicoccus porcorum</name>
    <dbReference type="NCBI Taxonomy" id="1945634"/>
    <lineage>
        <taxon>Bacteria</taxon>
        <taxon>Bacillati</taxon>
        <taxon>Bacillota</taxon>
        <taxon>Clostridia</taxon>
        <taxon>Eubacteriales</taxon>
        <taxon>Butyricicoccaceae</taxon>
        <taxon>Butyricicoccus</taxon>
    </lineage>
</organism>
<dbReference type="InterPro" id="IPR025686">
    <property type="entry name" value="Glucos_trans_II"/>
</dbReference>
<dbReference type="Proteomes" id="UP000194903">
    <property type="component" value="Unassembled WGS sequence"/>
</dbReference>
<keyword evidence="1" id="KW-0472">Membrane</keyword>
<sequence>MSMDQQARALWQRVKAPQKAAFFSCFVTGYLVHLYAFTNTIPNSDGLDRVYDTQQMTISGRWFLHFVSALNDYTQMPAAIGLLSLLFLSLAAVLVTALLSFRSSVLAGLAGALMAAFPCTGYMFLYMFTASAYSVAIFLAVLSVWLAARRGRGGWLLGILCLACSMGIYQAYVTVAISLSLLLVLRETLRPKAQRQKTIAFGVRMAAYLAAGAVLYYAILMIFLKVKHLTLLSYLGMDAASSGYPFAQLPRLLLSTYAQVVQFFFCAGADNTFANGFLVAVDILALLAGVYFLVRYVTDRTLHRDGWRIAIAAAMLALLPLGMNFGQLLSPFSTPTPLMKYSFVTVYLLVLFAADLCDSRQPGWHAGALAAGTAALLLLFCLNTDNLLYTASAQAHRATESYATRLLARIESCPGYETGMEIVIIGTIPEEQLCADIPSYAQVRHYSVPENSALLRNKHLYYYLNDWLNFPAEEPDEETMISVSASEEFADMPLYPAQGSVQVVDGRVVVKLRDSYTPKEDYEIAYEQRR</sequence>
<feature type="transmembrane region" description="Helical" evidence="1">
    <location>
        <begin position="20"/>
        <end position="38"/>
    </location>
</feature>
<feature type="transmembrane region" description="Helical" evidence="1">
    <location>
        <begin position="306"/>
        <end position="326"/>
    </location>
</feature>
<keyword evidence="3" id="KW-1185">Reference proteome</keyword>
<evidence type="ECO:0000313" key="2">
    <source>
        <dbReference type="EMBL" id="OUM21841.1"/>
    </source>
</evidence>